<comment type="subcellular location">
    <subcellularLocation>
        <location evidence="1">Endomembrane system</location>
        <topology evidence="1">Multi-pass membrane protein</topology>
    </subcellularLocation>
    <subcellularLocation>
        <location evidence="13 14">Endoplasmic reticulum membrane</location>
        <topology evidence="13 14">Multi-pass membrane protein</topology>
    </subcellularLocation>
</comment>
<feature type="compositionally biased region" description="Basic and acidic residues" evidence="15">
    <location>
        <begin position="378"/>
        <end position="387"/>
    </location>
</feature>
<dbReference type="PROSITE" id="PS51598">
    <property type="entry name" value="SAM_CHO2"/>
    <property type="match status" value="1"/>
</dbReference>
<comment type="catalytic activity">
    <reaction evidence="13 14">
        <text>a 1,2-diacyl-sn-glycero-3-phosphoethanolamine + S-adenosyl-L-methionine = a 1,2-diacyl-sn-glycero-3-phospho-N-methylethanolamine + S-adenosyl-L-homocysteine + H(+)</text>
        <dbReference type="Rhea" id="RHEA:11164"/>
        <dbReference type="ChEBI" id="CHEBI:15378"/>
        <dbReference type="ChEBI" id="CHEBI:57856"/>
        <dbReference type="ChEBI" id="CHEBI:59789"/>
        <dbReference type="ChEBI" id="CHEBI:64573"/>
        <dbReference type="ChEBI" id="CHEBI:64612"/>
        <dbReference type="EC" id="2.1.1.17"/>
    </reaction>
</comment>
<dbReference type="GO" id="GO:0004608">
    <property type="term" value="F:phosphatidylethanolamine N-methyltransferase activity"/>
    <property type="evidence" value="ECO:0007669"/>
    <property type="project" value="UniProtKB-UniRule"/>
</dbReference>
<evidence type="ECO:0000256" key="13">
    <source>
        <dbReference type="HAMAP-Rule" id="MF_03217"/>
    </source>
</evidence>
<feature type="transmembrane region" description="Helical" evidence="13 14">
    <location>
        <begin position="450"/>
        <end position="467"/>
    </location>
</feature>
<organism evidence="16 17">
    <name type="scientific">Agaricus bisporus var. burnettii</name>
    <dbReference type="NCBI Taxonomy" id="192524"/>
    <lineage>
        <taxon>Eukaryota</taxon>
        <taxon>Fungi</taxon>
        <taxon>Dikarya</taxon>
        <taxon>Basidiomycota</taxon>
        <taxon>Agaricomycotina</taxon>
        <taxon>Agaricomycetes</taxon>
        <taxon>Agaricomycetidae</taxon>
        <taxon>Agaricales</taxon>
        <taxon>Agaricineae</taxon>
        <taxon>Agaricaceae</taxon>
        <taxon>Agaricus</taxon>
    </lineage>
</organism>
<evidence type="ECO:0000256" key="3">
    <source>
        <dbReference type="ARBA" id="ARBA00022603"/>
    </source>
</evidence>
<feature type="region of interest" description="Disordered" evidence="15">
    <location>
        <begin position="940"/>
        <end position="976"/>
    </location>
</feature>
<proteinExistence type="inferred from homology"/>
<dbReference type="HAMAP" id="MF_03217">
    <property type="entry name" value="PEMT"/>
    <property type="match status" value="1"/>
</dbReference>
<feature type="transmembrane region" description="Helical" evidence="13 14">
    <location>
        <begin position="629"/>
        <end position="656"/>
    </location>
</feature>
<evidence type="ECO:0000313" key="17">
    <source>
        <dbReference type="Proteomes" id="UP000629468"/>
    </source>
</evidence>
<keyword evidence="4 13" id="KW-0808">Transferase</keyword>
<feature type="compositionally biased region" description="Low complexity" evidence="15">
    <location>
        <begin position="394"/>
        <end position="412"/>
    </location>
</feature>
<evidence type="ECO:0000256" key="11">
    <source>
        <dbReference type="ARBA" id="ARBA00023209"/>
    </source>
</evidence>
<feature type="compositionally biased region" description="Acidic residues" evidence="15">
    <location>
        <begin position="967"/>
        <end position="976"/>
    </location>
</feature>
<evidence type="ECO:0000256" key="10">
    <source>
        <dbReference type="ARBA" id="ARBA00023136"/>
    </source>
</evidence>
<keyword evidence="8 13" id="KW-1133">Transmembrane helix</keyword>
<feature type="region of interest" description="Disordered" evidence="15">
    <location>
        <begin position="1"/>
        <end position="49"/>
    </location>
</feature>
<dbReference type="AlphaFoldDB" id="A0A8H7EUD6"/>
<keyword evidence="9 13" id="KW-0443">Lipid metabolism</keyword>
<dbReference type="GO" id="GO:0032259">
    <property type="term" value="P:methylation"/>
    <property type="evidence" value="ECO:0007669"/>
    <property type="project" value="UniProtKB-KW"/>
</dbReference>
<feature type="transmembrane region" description="Helical" evidence="13 14">
    <location>
        <begin position="473"/>
        <end position="497"/>
    </location>
</feature>
<evidence type="ECO:0000256" key="4">
    <source>
        <dbReference type="ARBA" id="ARBA00022679"/>
    </source>
</evidence>
<feature type="compositionally biased region" description="Basic and acidic residues" evidence="15">
    <location>
        <begin position="17"/>
        <end position="49"/>
    </location>
</feature>
<dbReference type="EMBL" id="JABXXO010000016">
    <property type="protein sequence ID" value="KAF7759714.1"/>
    <property type="molecule type" value="Genomic_DNA"/>
</dbReference>
<evidence type="ECO:0000256" key="9">
    <source>
        <dbReference type="ARBA" id="ARBA00023098"/>
    </source>
</evidence>
<keyword evidence="12 13" id="KW-1208">Phospholipid metabolism</keyword>
<evidence type="ECO:0000256" key="8">
    <source>
        <dbReference type="ARBA" id="ARBA00022989"/>
    </source>
</evidence>
<dbReference type="EC" id="2.1.1.17" evidence="13 14"/>
<dbReference type="UniPathway" id="UPA00753"/>
<feature type="compositionally biased region" description="Acidic residues" evidence="15">
    <location>
        <begin position="365"/>
        <end position="377"/>
    </location>
</feature>
<evidence type="ECO:0000256" key="5">
    <source>
        <dbReference type="ARBA" id="ARBA00022691"/>
    </source>
</evidence>
<comment type="similarity">
    <text evidence="13 14">Belongs to the class VI-like SAM-binding methyltransferase superfamily. CHO2 family.</text>
</comment>
<keyword evidence="7 13" id="KW-0256">Endoplasmic reticulum</keyword>
<feature type="compositionally biased region" description="Polar residues" evidence="15">
    <location>
        <begin position="940"/>
        <end position="961"/>
    </location>
</feature>
<dbReference type="InterPro" id="IPR016219">
    <property type="entry name" value="Phosphatid-EA_MeTrfase_fun"/>
</dbReference>
<evidence type="ECO:0000256" key="6">
    <source>
        <dbReference type="ARBA" id="ARBA00022692"/>
    </source>
</evidence>
<dbReference type="Proteomes" id="UP000629468">
    <property type="component" value="Unassembled WGS sequence"/>
</dbReference>
<keyword evidence="3 13" id="KW-0489">Methyltransferase</keyword>
<evidence type="ECO:0000313" key="16">
    <source>
        <dbReference type="EMBL" id="KAF7759714.1"/>
    </source>
</evidence>
<comment type="caution">
    <text evidence="13 14">Lacks conserved residue(s) required for the propagation of feature annotation.</text>
</comment>
<comment type="caution">
    <text evidence="16">The sequence shown here is derived from an EMBL/GenBank/DDBJ whole genome shotgun (WGS) entry which is preliminary data.</text>
</comment>
<name>A0A8H7EUD6_AGABI</name>
<comment type="pathway">
    <text evidence="13 14">Phospholipid metabolism; phosphatidylcholine biosynthesis.</text>
</comment>
<feature type="region of interest" description="Disordered" evidence="15">
    <location>
        <begin position="365"/>
        <end position="412"/>
    </location>
</feature>
<protein>
    <recommendedName>
        <fullName evidence="13 14">Phosphatidylethanolamine N-methyltransferase</fullName>
        <shortName evidence="13">PE methyltransferase</shortName>
        <shortName evidence="13 14">PEAMT</shortName>
        <shortName evidence="13">PEMT</shortName>
        <ecNumber evidence="13 14">2.1.1.17</ecNumber>
    </recommendedName>
</protein>
<sequence length="1032" mass="116849">MPTTSPFLRRRVSTKVSRGDNDDVDSTSRRSSVDKCPGDADGSNRPREEVVWGKTPGGEVFRVPTTHDVLTTLFNPEYPKSHFDLLNLGLLGLQLALFLVLSRRTAQIFFFVYFVIWRAAYDGGLGWVLTKQSKKKWIVREVHRLGWLDPKRRPEVRNWVKKQLAGKMGKDYSFDDLPLEYNTWLLFRQLVDVILVNDFLSYCMFAFSCFRVPEDVSFAVHCMRWLGGIVLIGFNLWVKTEAHNVVKDYGWYWGDVFFQRGNLVFDGVFELAPHPMYSVGYAGYYGLSLICGSYLVLFVSLAAHGAQFAFLVLFENPHIERYYGKPKAIAKRIPIFPSVNRTNEHPVTPQKPIVGDVTLSITETETEAETEETEIEELFDRVGDTQTERIPTPTGSSSRRSTSSNASSASLNGVTNVKKKSLSQHDLLNKYFRRDTVVLKNLDLLRANDLMLGLIIFYAFAWMLSPRNISKEVMLAVCFLHAAAWCLIHYVGLGLLLRAQGRSKFLVRHFMKNYHYPDGGKGAVVEAFTNWKAIYNMSMCMTYVSCLSVVMKTYLIPNDWSVGNDLLRHTLGALLIGLHVWASMESYEVLGLFGWFFGDFFMEEFPAHLEYTGIYRYLNNPEAMGGATWFGLALISGSKLVLSLAVIRHLASWWFLRSVENPHMRKLYGDSLRKDAGFVKVIKKVASKNARILESRAGKHAPELKRVVREVKGTFDKVYEETADAVEDFLAKSRPVISEVVQDTKVLLQQSRERLVITRVANDLSSYETDKYRVSVKPSPSTGTSSFYLGEPITVRWQAPRNHSRQDWIGLYRVGANKSMLVTKVSSLGMWLPVHDEEWDGDIPLGLDRPPSPQRDSENGEVTFRGNTLPWLVGNYEVRYHHDGKYNVMSLDGSIQIRVDRPGNLNLSNVRCSLMRIVPLCLDSDPSLIPISCRSTSSLENRCSNGSSAPSSITGPGSNDTLHSDDSETEDRDPDDFSFWSERQAKRICMAIKQIFDVEYAPEVVVADANLTALANRILLSKEILTTSNTTK</sequence>
<dbReference type="PANTHER" id="PTHR32138">
    <property type="entry name" value="PHOSPHATIDYLETHANOLAMINE N-METHYLTRANSFERASE"/>
    <property type="match status" value="1"/>
</dbReference>
<keyword evidence="11 13" id="KW-0594">Phospholipid biosynthesis</keyword>
<keyword evidence="2 13" id="KW-0444">Lipid biosynthesis</keyword>
<evidence type="ECO:0000256" key="12">
    <source>
        <dbReference type="ARBA" id="ARBA00023264"/>
    </source>
</evidence>
<dbReference type="Pfam" id="PF04191">
    <property type="entry name" value="PEMT"/>
    <property type="match status" value="2"/>
</dbReference>
<dbReference type="PIRSF" id="PIRSF000383">
    <property type="entry name" value="PEAMT"/>
    <property type="match status" value="1"/>
</dbReference>
<keyword evidence="6 13" id="KW-0812">Transmembrane</keyword>
<keyword evidence="5 13" id="KW-0949">S-adenosyl-L-methionine</keyword>
<evidence type="ECO:0000256" key="7">
    <source>
        <dbReference type="ARBA" id="ARBA00022824"/>
    </source>
</evidence>
<accession>A0A8H7EUD6</accession>
<dbReference type="PANTHER" id="PTHR32138:SF0">
    <property type="entry name" value="PHOSPHATIDYLETHANOLAMINE N-METHYLTRANSFERASE"/>
    <property type="match status" value="1"/>
</dbReference>
<feature type="transmembrane region" description="Helical" evidence="13 14">
    <location>
        <begin position="284"/>
        <end position="314"/>
    </location>
</feature>
<feature type="transmembrane region" description="Helical" evidence="13 14">
    <location>
        <begin position="108"/>
        <end position="130"/>
    </location>
</feature>
<dbReference type="InterPro" id="IPR007318">
    <property type="entry name" value="Phopholipid_MeTrfase"/>
</dbReference>
<evidence type="ECO:0000256" key="14">
    <source>
        <dbReference type="RuleBase" id="RU361122"/>
    </source>
</evidence>
<evidence type="ECO:0000256" key="1">
    <source>
        <dbReference type="ARBA" id="ARBA00004127"/>
    </source>
</evidence>
<comment type="function">
    <text evidence="13 14">Catalyzes the first step of the methylation pathway of phosphatidylcholine biosynthesis, the SAM-dependent methylation of phosphatidylethanolamine (PE) to phosphatidylmonomethylethanolamine (PMME).</text>
</comment>
<feature type="transmembrane region" description="Helical" evidence="13 14">
    <location>
        <begin position="218"/>
        <end position="238"/>
    </location>
</feature>
<reference evidence="16 17" key="1">
    <citation type="journal article" name="Sci. Rep.">
        <title>Telomere-to-telomere assembled and centromere annotated genomes of the two main subspecies of the button mushroom Agaricus bisporus reveal especially polymorphic chromosome ends.</title>
        <authorList>
            <person name="Sonnenberg A.S.M."/>
            <person name="Sedaghat-Telgerd N."/>
            <person name="Lavrijssen B."/>
            <person name="Ohm R.A."/>
            <person name="Hendrickx P.M."/>
            <person name="Scholtmeijer K."/>
            <person name="Baars J.J.P."/>
            <person name="van Peer A."/>
        </authorList>
    </citation>
    <scope>NUCLEOTIDE SEQUENCE [LARGE SCALE GENOMIC DNA]</scope>
    <source>
        <strain evidence="16 17">H119_p4</strain>
    </source>
</reference>
<dbReference type="GO" id="GO:0006656">
    <property type="term" value="P:phosphatidylcholine biosynthetic process"/>
    <property type="evidence" value="ECO:0007669"/>
    <property type="project" value="UniProtKB-UniRule"/>
</dbReference>
<gene>
    <name evidence="16" type="ORF">Agabi119p4_11409</name>
</gene>
<evidence type="ECO:0000256" key="15">
    <source>
        <dbReference type="SAM" id="MobiDB-lite"/>
    </source>
</evidence>
<evidence type="ECO:0000256" key="2">
    <source>
        <dbReference type="ARBA" id="ARBA00022516"/>
    </source>
</evidence>
<keyword evidence="10 13" id="KW-0472">Membrane</keyword>
<dbReference type="GO" id="GO:0005789">
    <property type="term" value="C:endoplasmic reticulum membrane"/>
    <property type="evidence" value="ECO:0007669"/>
    <property type="project" value="UniProtKB-SubCell"/>
</dbReference>